<proteinExistence type="predicted"/>
<organism evidence="1 2">
    <name type="scientific">Lottia gigantea</name>
    <name type="common">Giant owl limpet</name>
    <dbReference type="NCBI Taxonomy" id="225164"/>
    <lineage>
        <taxon>Eukaryota</taxon>
        <taxon>Metazoa</taxon>
        <taxon>Spiralia</taxon>
        <taxon>Lophotrochozoa</taxon>
        <taxon>Mollusca</taxon>
        <taxon>Gastropoda</taxon>
        <taxon>Patellogastropoda</taxon>
        <taxon>Lottioidea</taxon>
        <taxon>Lottiidae</taxon>
        <taxon>Lottia</taxon>
    </lineage>
</organism>
<evidence type="ECO:0000313" key="1">
    <source>
        <dbReference type="EMBL" id="ESP03849.1"/>
    </source>
</evidence>
<sequence length="231" mass="26571">MNEKLLAHHTKLFDWFELDKIAKDNLSIEKSYMTPIKANAVNSWSDDSLTSEELPEVIPPVRTYKPHISMRSDSNQLLNYLTVDDCRVAARYKPRHDINYIATYDEEKAIDGSTRLPDDSGCSEETTELPMKMSTGSVLTTLSSLKEQDQMFRALLKKKRKLEAVKSSSYHRIINNLETKHKLPEADKLNLEIGAEFKRGSHFYRKINSALHKKIDKLVNAKKENMRGMIV</sequence>
<reference evidence="1 2" key="1">
    <citation type="journal article" date="2013" name="Nature">
        <title>Insights into bilaterian evolution from three spiralian genomes.</title>
        <authorList>
            <person name="Simakov O."/>
            <person name="Marletaz F."/>
            <person name="Cho S.J."/>
            <person name="Edsinger-Gonzales E."/>
            <person name="Havlak P."/>
            <person name="Hellsten U."/>
            <person name="Kuo D.H."/>
            <person name="Larsson T."/>
            <person name="Lv J."/>
            <person name="Arendt D."/>
            <person name="Savage R."/>
            <person name="Osoegawa K."/>
            <person name="de Jong P."/>
            <person name="Grimwood J."/>
            <person name="Chapman J.A."/>
            <person name="Shapiro H."/>
            <person name="Aerts A."/>
            <person name="Otillar R.P."/>
            <person name="Terry A.Y."/>
            <person name="Boore J.L."/>
            <person name="Grigoriev I.V."/>
            <person name="Lindberg D.R."/>
            <person name="Seaver E.C."/>
            <person name="Weisblat D.A."/>
            <person name="Putnam N.H."/>
            <person name="Rokhsar D.S."/>
        </authorList>
    </citation>
    <scope>NUCLEOTIDE SEQUENCE [LARGE SCALE GENOMIC DNA]</scope>
</reference>
<accession>V4AIH5</accession>
<dbReference type="RefSeq" id="XP_009045331.1">
    <property type="nucleotide sequence ID" value="XM_009047083.1"/>
</dbReference>
<name>V4AIH5_LOTGI</name>
<dbReference type="EMBL" id="KB199905">
    <property type="protein sequence ID" value="ESP03849.1"/>
    <property type="molecule type" value="Genomic_DNA"/>
</dbReference>
<dbReference type="HOGENOM" id="CLU_1201005_0_0_1"/>
<dbReference type="AlphaFoldDB" id="V4AIH5"/>
<gene>
    <name evidence="1" type="ORF">LOTGIDRAFT_156446</name>
</gene>
<dbReference type="Proteomes" id="UP000030746">
    <property type="component" value="Unassembled WGS sequence"/>
</dbReference>
<keyword evidence="2" id="KW-1185">Reference proteome</keyword>
<protein>
    <submittedName>
        <fullName evidence="1">Uncharacterized protein</fullName>
    </submittedName>
</protein>
<dbReference type="KEGG" id="lgi:LOTGIDRAFT_156446"/>
<dbReference type="CTD" id="20237006"/>
<evidence type="ECO:0000313" key="2">
    <source>
        <dbReference type="Proteomes" id="UP000030746"/>
    </source>
</evidence>
<dbReference type="GeneID" id="20237006"/>